<dbReference type="Proteomes" id="UP000226437">
    <property type="component" value="Unassembled WGS sequence"/>
</dbReference>
<feature type="transmembrane region" description="Helical" evidence="6">
    <location>
        <begin position="395"/>
        <end position="414"/>
    </location>
</feature>
<keyword evidence="8" id="KW-1185">Reference proteome</keyword>
<keyword evidence="5 6" id="KW-0472">Membrane</keyword>
<dbReference type="EMBL" id="PDLO01000004">
    <property type="protein sequence ID" value="PHK98254.1"/>
    <property type="molecule type" value="Genomic_DNA"/>
</dbReference>
<evidence type="ECO:0000256" key="3">
    <source>
        <dbReference type="ARBA" id="ARBA00022692"/>
    </source>
</evidence>
<evidence type="ECO:0000256" key="6">
    <source>
        <dbReference type="SAM" id="Phobius"/>
    </source>
</evidence>
<dbReference type="GO" id="GO:0005886">
    <property type="term" value="C:plasma membrane"/>
    <property type="evidence" value="ECO:0007669"/>
    <property type="project" value="UniProtKB-SubCell"/>
</dbReference>
<dbReference type="InterPro" id="IPR050833">
    <property type="entry name" value="Poly_Biosynth_Transport"/>
</dbReference>
<dbReference type="RefSeq" id="WP_099106640.1">
    <property type="nucleotide sequence ID" value="NZ_JAATJF010000004.1"/>
</dbReference>
<reference evidence="7 8" key="1">
    <citation type="submission" date="2017-10" db="EMBL/GenBank/DDBJ databases">
        <title>The draft genome sequence of Lewinella marina KCTC 32374.</title>
        <authorList>
            <person name="Wang K."/>
        </authorList>
    </citation>
    <scope>NUCLEOTIDE SEQUENCE [LARGE SCALE GENOMIC DNA]</scope>
    <source>
        <strain evidence="7 8">MKG-38</strain>
    </source>
</reference>
<feature type="transmembrane region" description="Helical" evidence="6">
    <location>
        <begin position="371"/>
        <end position="389"/>
    </location>
</feature>
<evidence type="ECO:0000256" key="2">
    <source>
        <dbReference type="ARBA" id="ARBA00022475"/>
    </source>
</evidence>
<feature type="transmembrane region" description="Helical" evidence="6">
    <location>
        <begin position="101"/>
        <end position="117"/>
    </location>
</feature>
<feature type="transmembrane region" description="Helical" evidence="6">
    <location>
        <begin position="170"/>
        <end position="194"/>
    </location>
</feature>
<dbReference type="AlphaFoldDB" id="A0A2G0CE48"/>
<dbReference type="OrthoDB" id="846354at2"/>
<organism evidence="7 8">
    <name type="scientific">Neolewinella marina</name>
    <dbReference type="NCBI Taxonomy" id="438751"/>
    <lineage>
        <taxon>Bacteria</taxon>
        <taxon>Pseudomonadati</taxon>
        <taxon>Bacteroidota</taxon>
        <taxon>Saprospiria</taxon>
        <taxon>Saprospirales</taxon>
        <taxon>Lewinellaceae</taxon>
        <taxon>Neolewinella</taxon>
    </lineage>
</organism>
<proteinExistence type="predicted"/>
<evidence type="ECO:0000313" key="7">
    <source>
        <dbReference type="EMBL" id="PHK98254.1"/>
    </source>
</evidence>
<evidence type="ECO:0000256" key="1">
    <source>
        <dbReference type="ARBA" id="ARBA00004651"/>
    </source>
</evidence>
<feature type="transmembrane region" description="Helical" evidence="6">
    <location>
        <begin position="129"/>
        <end position="150"/>
    </location>
</feature>
<keyword evidence="2" id="KW-1003">Cell membrane</keyword>
<feature type="transmembrane region" description="Helical" evidence="6">
    <location>
        <begin position="20"/>
        <end position="43"/>
    </location>
</feature>
<feature type="transmembrane region" description="Helical" evidence="6">
    <location>
        <begin position="341"/>
        <end position="359"/>
    </location>
</feature>
<dbReference type="PANTHER" id="PTHR30250:SF11">
    <property type="entry name" value="O-ANTIGEN TRANSPORTER-RELATED"/>
    <property type="match status" value="1"/>
</dbReference>
<feature type="transmembrane region" description="Helical" evidence="6">
    <location>
        <begin position="259"/>
        <end position="277"/>
    </location>
</feature>
<evidence type="ECO:0000313" key="8">
    <source>
        <dbReference type="Proteomes" id="UP000226437"/>
    </source>
</evidence>
<gene>
    <name evidence="7" type="ORF">CGL56_11155</name>
</gene>
<name>A0A2G0CE48_9BACT</name>
<comment type="caution">
    <text evidence="7">The sequence shown here is derived from an EMBL/GenBank/DDBJ whole genome shotgun (WGS) entry which is preliminary data.</text>
</comment>
<evidence type="ECO:0000256" key="4">
    <source>
        <dbReference type="ARBA" id="ARBA00022989"/>
    </source>
</evidence>
<keyword evidence="4 6" id="KW-1133">Transmembrane helix</keyword>
<evidence type="ECO:0000256" key="5">
    <source>
        <dbReference type="ARBA" id="ARBA00023136"/>
    </source>
</evidence>
<accession>A0A2G0CE48</accession>
<sequence length="437" mass="48504">MSKLAARAPRLVKWGKLLSVTGGAQLLIQGAGFICGIFIIRILSTDQYAYYTLANTMLGTMTVLADGGISTGVMSEGGRNWRDKPELGKILATGMHMRKQFAVGSLLVSVPILYYLLQEQGVVWWQSVLLILCLTPTFWAQLSGSLLQTVPKLHQDINDLLKVNVQINVLRLLITIPSLLLFPFAAVAILASGASQVRGNLQFRKLSLKKADWQTGSSEHYRKRIMKTVKRILPGSIYYCISGQITVWLIAIFSTTESIAQIGALSRLMMLLTLVRLSIDMLIVPRYARLPAVRRVIILRFFQVLGLLLVLSGFIVGAVYLFPDLFLWILGSKYQDLETEVVLMTLGSCLTLISGVAHVMSSSRGIIPNPYLFIAATIISQVSVLYFLVDYTTLTGVILFSVYSAILIIAYRIVDFLYRTLVRNEGVEEEETVPTTV</sequence>
<dbReference type="PANTHER" id="PTHR30250">
    <property type="entry name" value="PST FAMILY PREDICTED COLANIC ACID TRANSPORTER"/>
    <property type="match status" value="1"/>
</dbReference>
<feature type="transmembrane region" description="Helical" evidence="6">
    <location>
        <begin position="232"/>
        <end position="253"/>
    </location>
</feature>
<feature type="transmembrane region" description="Helical" evidence="6">
    <location>
        <begin position="297"/>
        <end position="321"/>
    </location>
</feature>
<comment type="subcellular location">
    <subcellularLocation>
        <location evidence="1">Cell membrane</location>
        <topology evidence="1">Multi-pass membrane protein</topology>
    </subcellularLocation>
</comment>
<keyword evidence="3 6" id="KW-0812">Transmembrane</keyword>
<protein>
    <submittedName>
        <fullName evidence="7">Polysaccharide biosynthesis protein</fullName>
    </submittedName>
</protein>